<keyword evidence="1" id="KW-0328">Glycosyltransferase</keyword>
<gene>
    <name evidence="1" type="primary">mptB</name>
    <name evidence="1" type="ORF">LCL61_31280</name>
</gene>
<organism evidence="1 2">
    <name type="scientific">Amycolatopsis coloradensis</name>
    <dbReference type="NCBI Taxonomy" id="76021"/>
    <lineage>
        <taxon>Bacteria</taxon>
        <taxon>Bacillati</taxon>
        <taxon>Actinomycetota</taxon>
        <taxon>Actinomycetes</taxon>
        <taxon>Pseudonocardiales</taxon>
        <taxon>Pseudonocardiaceae</taxon>
        <taxon>Amycolatopsis</taxon>
    </lineage>
</organism>
<proteinExistence type="predicted"/>
<protein>
    <submittedName>
        <fullName evidence="1">Polyprenol phosphomannose-dependent alpha 1,6 mannosyltransferase MptB</fullName>
    </submittedName>
</protein>
<evidence type="ECO:0000313" key="1">
    <source>
        <dbReference type="EMBL" id="WYW20040.1"/>
    </source>
</evidence>
<keyword evidence="1" id="KW-0808">Transferase</keyword>
<name>A0ACD5BL00_9PSEU</name>
<keyword evidence="2" id="KW-1185">Reference proteome</keyword>
<reference evidence="1" key="1">
    <citation type="submission" date="2023-10" db="EMBL/GenBank/DDBJ databases">
        <title>Whole genome sequencing of actinobacterial strain Amycolatopsis sp. (BCA-696) identifies the underlying plant growth-promoting genes.</title>
        <authorList>
            <person name="Gandham P."/>
            <person name="Vadla N."/>
            <person name="Saji A."/>
            <person name="Srinivas V."/>
            <person name="Ruperao P."/>
            <person name="Selvanayagam S."/>
            <person name="Saxena R.K."/>
            <person name="Rathore A."/>
            <person name="Gopalakrishnan S."/>
            <person name="Thakur V."/>
        </authorList>
    </citation>
    <scope>NUCLEOTIDE SEQUENCE</scope>
    <source>
        <strain evidence="1">BCA-696</strain>
    </source>
</reference>
<sequence>MDGAEPEDRAVGSAGSVATLVPGRPHDPEPLDDKELRGLNVVRRFGAVGSLFLALGSLGAGAAPVINPVQEIPVLRLFTRIPMVSLAMGLAGMAIIVLSWLLLGRFAQPARRRLATQGQLARTIALWCAPLLFIPPLFSRDVYSYLAQSEIVARGMDPYSLRDVYSYLAQSEIVARGMDPYSLGPAEALGVSDPLTSGVSNMWRETPAPYGPLLLRLGGWLAPLSSGNIVTGVLLQRGLALIGVILIIWALPRLARRFGVQPATALWLGAANPLLIFHFVAGAHNDALAIGLMVAGLEIGLQRMPVRFKNDEPPPLAKGELLYIGLGVVLITLGVAVKINAILALPFFTVMVARRWHGRIKDLVTAAVPMALLFGVTLVAVCYGTGLGFGWVGALGTPGLVRSWISPTSELAALGGVLGIALGLGNHTNAMVPILGSLGYLVAGAVTVKFLWDSFKWRYRPIIGLGVSLGAVMVLHVALQPWYLLWAIIPLAAAAGTSRFRIAATIVTAVLPFLLPTTGSTFEGRGFVLPFAWAAAGVVTLLGLFIVHRLSPLLLSRPSPEHSVPV</sequence>
<accession>A0ACD5BL00</accession>
<evidence type="ECO:0000313" key="2">
    <source>
        <dbReference type="Proteomes" id="UP001456344"/>
    </source>
</evidence>
<dbReference type="EMBL" id="CP150484">
    <property type="protein sequence ID" value="WYW20040.1"/>
    <property type="molecule type" value="Genomic_DNA"/>
</dbReference>
<dbReference type="Proteomes" id="UP001456344">
    <property type="component" value="Chromosome"/>
</dbReference>